<evidence type="ECO:0000256" key="1">
    <source>
        <dbReference type="SAM" id="Phobius"/>
    </source>
</evidence>
<protein>
    <submittedName>
        <fullName evidence="2">Uncharacterized protein</fullName>
    </submittedName>
</protein>
<keyword evidence="1" id="KW-0812">Transmembrane</keyword>
<dbReference type="EMBL" id="JRHH01000001">
    <property type="protein sequence ID" value="KGD69597.1"/>
    <property type="molecule type" value="Genomic_DNA"/>
</dbReference>
<keyword evidence="1" id="KW-1133">Transmembrane helix</keyword>
<dbReference type="RefSeq" id="WP_035123940.1">
    <property type="nucleotide sequence ID" value="NZ_JRHH01000001.1"/>
</dbReference>
<feature type="transmembrane region" description="Helical" evidence="1">
    <location>
        <begin position="119"/>
        <end position="140"/>
    </location>
</feature>
<dbReference type="Proteomes" id="UP000029554">
    <property type="component" value="Unassembled WGS sequence"/>
</dbReference>
<evidence type="ECO:0000313" key="2">
    <source>
        <dbReference type="EMBL" id="KGD69597.1"/>
    </source>
</evidence>
<feature type="transmembrane region" description="Helical" evidence="1">
    <location>
        <begin position="152"/>
        <end position="171"/>
    </location>
</feature>
<evidence type="ECO:0000313" key="3">
    <source>
        <dbReference type="Proteomes" id="UP000029554"/>
    </source>
</evidence>
<dbReference type="STRING" id="1453498.LG45_02235"/>
<dbReference type="AlphaFoldDB" id="A0A095SYJ8"/>
<proteinExistence type="predicted"/>
<gene>
    <name evidence="2" type="ORF">LG45_02235</name>
</gene>
<reference evidence="2 3" key="1">
    <citation type="submission" date="2014-09" db="EMBL/GenBank/DDBJ databases">
        <title>Whole Genome Shotgun of Flavobacterium aquatile LMG 4008.</title>
        <authorList>
            <person name="Gale A.N."/>
            <person name="Pipes S.E."/>
            <person name="Newman J.D."/>
        </authorList>
    </citation>
    <scope>NUCLEOTIDE SEQUENCE [LARGE SCALE GENOMIC DNA]</scope>
    <source>
        <strain evidence="2 3">LMG 4008</strain>
    </source>
</reference>
<keyword evidence="3" id="KW-1185">Reference proteome</keyword>
<sequence length="196" mass="21898">MQKFTIGNQVIEYEIYRGIVLDNQAGLETSVRSHKDSHGYVTGISTHSTHHQKVYIQGADEKPIAIDLRNWDLPALTGHELIFIWAQSPHKQNYALAYNKTMDVLREVNEPEGYFSRPAGSAGCLVVVLGFIGALTLSYFCYDATKSESAGWVGFLIGIGVLGLLLFNVFSRLNTATRNGKKFKEKIIQIFNENRG</sequence>
<accession>A0A095SYJ8</accession>
<keyword evidence="1" id="KW-0472">Membrane</keyword>
<comment type="caution">
    <text evidence="2">The sequence shown here is derived from an EMBL/GenBank/DDBJ whole genome shotgun (WGS) entry which is preliminary data.</text>
</comment>
<organism evidence="2 3">
    <name type="scientific">Flavobacterium aquatile LMG 4008 = ATCC 11947</name>
    <dbReference type="NCBI Taxonomy" id="1453498"/>
    <lineage>
        <taxon>Bacteria</taxon>
        <taxon>Pseudomonadati</taxon>
        <taxon>Bacteroidota</taxon>
        <taxon>Flavobacteriia</taxon>
        <taxon>Flavobacteriales</taxon>
        <taxon>Flavobacteriaceae</taxon>
        <taxon>Flavobacterium</taxon>
    </lineage>
</organism>
<name>A0A095SYJ8_9FLAO</name>
<dbReference type="OrthoDB" id="8614113at2"/>